<dbReference type="PANTHER" id="PTHR21366">
    <property type="entry name" value="GLYOXALASE FAMILY PROTEIN"/>
    <property type="match status" value="1"/>
</dbReference>
<dbReference type="PROSITE" id="PS51819">
    <property type="entry name" value="VOC"/>
    <property type="match status" value="1"/>
</dbReference>
<dbReference type="EMBL" id="UINC01142743">
    <property type="protein sequence ID" value="SVD31264.1"/>
    <property type="molecule type" value="Genomic_DNA"/>
</dbReference>
<dbReference type="InterPro" id="IPR004360">
    <property type="entry name" value="Glyas_Fos-R_dOase_dom"/>
</dbReference>
<evidence type="ECO:0000313" key="3">
    <source>
        <dbReference type="EMBL" id="SVD31264.1"/>
    </source>
</evidence>
<dbReference type="Pfam" id="PF00903">
    <property type="entry name" value="Glyoxalase"/>
    <property type="match status" value="1"/>
</dbReference>
<dbReference type="InterPro" id="IPR050383">
    <property type="entry name" value="GlyoxalaseI/FosfomycinResist"/>
</dbReference>
<proteinExistence type="predicted"/>
<dbReference type="AlphaFoldDB" id="A0A382UAD6"/>
<dbReference type="InterPro" id="IPR029068">
    <property type="entry name" value="Glyas_Bleomycin-R_OHBP_Dase"/>
</dbReference>
<evidence type="ECO:0000256" key="1">
    <source>
        <dbReference type="ARBA" id="ARBA00022723"/>
    </source>
</evidence>
<dbReference type="InterPro" id="IPR018146">
    <property type="entry name" value="Glyoxalase_1_CS"/>
</dbReference>
<name>A0A382UAD6_9ZZZZ</name>
<keyword evidence="1" id="KW-0479">Metal-binding</keyword>
<accession>A0A382UAD6</accession>
<evidence type="ECO:0000259" key="2">
    <source>
        <dbReference type="PROSITE" id="PS51819"/>
    </source>
</evidence>
<dbReference type="GO" id="GO:0004462">
    <property type="term" value="F:lactoylglutathione lyase activity"/>
    <property type="evidence" value="ECO:0007669"/>
    <property type="project" value="InterPro"/>
</dbReference>
<gene>
    <name evidence="3" type="ORF">METZ01_LOCUS384118</name>
</gene>
<organism evidence="3">
    <name type="scientific">marine metagenome</name>
    <dbReference type="NCBI Taxonomy" id="408172"/>
    <lineage>
        <taxon>unclassified sequences</taxon>
        <taxon>metagenomes</taxon>
        <taxon>ecological metagenomes</taxon>
    </lineage>
</organism>
<sequence>MRSTASAQPSAPPIPVSTLNHVTLTVQDVRRSVDFYQRIFGMPLNTTQGTEADWSAPTVPVLGIGNGPQFIAFARGDTPAINHYCLGMEGFDAERVTSTLAEHGVEARVRMRADSDPPAEELMFRDPDNIPVQIQDVSYCGGSGTLGDLCDPDDRPRNR</sequence>
<dbReference type="PROSITE" id="PS00934">
    <property type="entry name" value="GLYOXALASE_I_1"/>
    <property type="match status" value="1"/>
</dbReference>
<reference evidence="3" key="1">
    <citation type="submission" date="2018-05" db="EMBL/GenBank/DDBJ databases">
        <authorList>
            <person name="Lanie J.A."/>
            <person name="Ng W.-L."/>
            <person name="Kazmierczak K.M."/>
            <person name="Andrzejewski T.M."/>
            <person name="Davidsen T.M."/>
            <person name="Wayne K.J."/>
            <person name="Tettelin H."/>
            <person name="Glass J.I."/>
            <person name="Rusch D."/>
            <person name="Podicherti R."/>
            <person name="Tsui H.-C.T."/>
            <person name="Winkler M.E."/>
        </authorList>
    </citation>
    <scope>NUCLEOTIDE SEQUENCE</scope>
</reference>
<dbReference type="GO" id="GO:0046872">
    <property type="term" value="F:metal ion binding"/>
    <property type="evidence" value="ECO:0007669"/>
    <property type="project" value="UniProtKB-KW"/>
</dbReference>
<dbReference type="Gene3D" id="3.10.180.10">
    <property type="entry name" value="2,3-Dihydroxybiphenyl 1,2-Dioxygenase, domain 1"/>
    <property type="match status" value="1"/>
</dbReference>
<feature type="domain" description="VOC" evidence="2">
    <location>
        <begin position="18"/>
        <end position="137"/>
    </location>
</feature>
<dbReference type="PANTHER" id="PTHR21366:SF14">
    <property type="entry name" value="GLYOXALASE DOMAIN-CONTAINING PROTEIN 5"/>
    <property type="match status" value="1"/>
</dbReference>
<protein>
    <recommendedName>
        <fullName evidence="2">VOC domain-containing protein</fullName>
    </recommendedName>
</protein>
<dbReference type="InterPro" id="IPR037523">
    <property type="entry name" value="VOC_core"/>
</dbReference>
<dbReference type="SUPFAM" id="SSF54593">
    <property type="entry name" value="Glyoxalase/Bleomycin resistance protein/Dihydroxybiphenyl dioxygenase"/>
    <property type="match status" value="1"/>
</dbReference>